<dbReference type="GO" id="GO:0005524">
    <property type="term" value="F:ATP binding"/>
    <property type="evidence" value="ECO:0007669"/>
    <property type="project" value="UniProtKB-KW"/>
</dbReference>
<protein>
    <submittedName>
        <fullName evidence="7">Pantothenate kinase</fullName>
    </submittedName>
</protein>
<dbReference type="Proteomes" id="UP000255326">
    <property type="component" value="Unassembled WGS sequence"/>
</dbReference>
<reference evidence="7 8" key="1">
    <citation type="submission" date="2018-07" db="EMBL/GenBank/DDBJ databases">
        <title>Genomic Encyclopedia of Type Strains, Phase IV (KMG-IV): sequencing the most valuable type-strain genomes for metagenomic binning, comparative biology and taxonomic classification.</title>
        <authorList>
            <person name="Goeker M."/>
        </authorList>
    </citation>
    <scope>NUCLEOTIDE SEQUENCE [LARGE SCALE GENOMIC DNA]</scope>
    <source>
        <strain evidence="7 8">DSM 25281</strain>
    </source>
</reference>
<dbReference type="InterPro" id="IPR011602">
    <property type="entry name" value="Type_II_PanK_bac"/>
</dbReference>
<dbReference type="AlphaFoldDB" id="A0A370GNT9"/>
<dbReference type="OrthoDB" id="358216at2"/>
<keyword evidence="5" id="KW-0067">ATP-binding</keyword>
<keyword evidence="3" id="KW-0547">Nucleotide-binding</keyword>
<comment type="caution">
    <text evidence="7">The sequence shown here is derived from an EMBL/GenBank/DDBJ whole genome shotgun (WGS) entry which is preliminary data.</text>
</comment>
<dbReference type="PANTHER" id="PTHR12280:SF20">
    <property type="entry name" value="4'-PHOSPHOPANTETHEINE PHOSPHATASE"/>
    <property type="match status" value="1"/>
</dbReference>
<organism evidence="7 8">
    <name type="scientific">Falsibacillus pallidus</name>
    <dbReference type="NCBI Taxonomy" id="493781"/>
    <lineage>
        <taxon>Bacteria</taxon>
        <taxon>Bacillati</taxon>
        <taxon>Bacillota</taxon>
        <taxon>Bacilli</taxon>
        <taxon>Bacillales</taxon>
        <taxon>Bacillaceae</taxon>
        <taxon>Falsibacillus</taxon>
    </lineage>
</organism>
<evidence type="ECO:0000256" key="5">
    <source>
        <dbReference type="ARBA" id="ARBA00022840"/>
    </source>
</evidence>
<evidence type="ECO:0000256" key="2">
    <source>
        <dbReference type="ARBA" id="ARBA00022679"/>
    </source>
</evidence>
<dbReference type="PIRSF" id="PIRSF036940">
    <property type="entry name" value="PanK_bac_aCoA"/>
    <property type="match status" value="1"/>
</dbReference>
<evidence type="ECO:0000256" key="3">
    <source>
        <dbReference type="ARBA" id="ARBA00022741"/>
    </source>
</evidence>
<name>A0A370GNT9_9BACI</name>
<proteinExistence type="predicted"/>
<keyword evidence="8" id="KW-1185">Reference proteome</keyword>
<dbReference type="InterPro" id="IPR004567">
    <property type="entry name" value="Type_II_PanK"/>
</dbReference>
<keyword evidence="6" id="KW-0173">Coenzyme A biosynthesis</keyword>
<dbReference type="CDD" id="cd24085">
    <property type="entry name" value="ASKHA_NBD_PanK-II_bac"/>
    <property type="match status" value="1"/>
</dbReference>
<dbReference type="GO" id="GO:0004594">
    <property type="term" value="F:pantothenate kinase activity"/>
    <property type="evidence" value="ECO:0007669"/>
    <property type="project" value="InterPro"/>
</dbReference>
<evidence type="ECO:0000313" key="8">
    <source>
        <dbReference type="Proteomes" id="UP000255326"/>
    </source>
</evidence>
<dbReference type="EMBL" id="QQAY01000002">
    <property type="protein sequence ID" value="RDI45395.1"/>
    <property type="molecule type" value="Genomic_DNA"/>
</dbReference>
<evidence type="ECO:0000313" key="7">
    <source>
        <dbReference type="EMBL" id="RDI45395.1"/>
    </source>
</evidence>
<keyword evidence="1" id="KW-0963">Cytoplasm</keyword>
<evidence type="ECO:0000256" key="6">
    <source>
        <dbReference type="ARBA" id="ARBA00022993"/>
    </source>
</evidence>
<dbReference type="GO" id="GO:0015937">
    <property type="term" value="P:coenzyme A biosynthetic process"/>
    <property type="evidence" value="ECO:0007669"/>
    <property type="project" value="UniProtKB-KW"/>
</dbReference>
<sequence>MDKKQIGIDAGGSLIKIAYFENGMLHTKMYSNEQTDEFMGWISFLSLNHKVVLTGGKAVKLRNHFQGSKVIPEFEATAIGTDYLLKKEKNVMGAYILTMIGTGTSIQYIHQGKGERLLGSGIGGGSILGLGRLLTGSTNFHELMELAEKGQAGKLDLQVRDIFESDDTPIPGDLTAANFGKVYGMDTFSKEDQMAAVTNMAAETIVLLSTQAALSKGVRDIVFVGGAIEGNTYFRKRLATFRKMMDYTPHFLDRGPFVGAIGAMLSGN</sequence>
<dbReference type="InterPro" id="IPR043129">
    <property type="entry name" value="ATPase_NBD"/>
</dbReference>
<dbReference type="Pfam" id="PF03630">
    <property type="entry name" value="Fumble"/>
    <property type="match status" value="1"/>
</dbReference>
<dbReference type="Gene3D" id="3.30.420.40">
    <property type="match status" value="1"/>
</dbReference>
<dbReference type="PANTHER" id="PTHR12280">
    <property type="entry name" value="PANTOTHENATE KINASE"/>
    <property type="match status" value="1"/>
</dbReference>
<dbReference type="GO" id="GO:0005829">
    <property type="term" value="C:cytosol"/>
    <property type="evidence" value="ECO:0007669"/>
    <property type="project" value="TreeGrafter"/>
</dbReference>
<keyword evidence="2" id="KW-0808">Transferase</keyword>
<dbReference type="RefSeq" id="WP_114744266.1">
    <property type="nucleotide sequence ID" value="NZ_QQAY01000002.1"/>
</dbReference>
<keyword evidence="4 7" id="KW-0418">Kinase</keyword>
<gene>
    <name evidence="7" type="ORF">DFR59_10218</name>
</gene>
<dbReference type="SUPFAM" id="SSF53067">
    <property type="entry name" value="Actin-like ATPase domain"/>
    <property type="match status" value="1"/>
</dbReference>
<evidence type="ECO:0000256" key="1">
    <source>
        <dbReference type="ARBA" id="ARBA00022490"/>
    </source>
</evidence>
<dbReference type="NCBIfam" id="NF009842">
    <property type="entry name" value="PRK13317.1"/>
    <property type="match status" value="1"/>
</dbReference>
<accession>A0A370GNT9</accession>
<evidence type="ECO:0000256" key="4">
    <source>
        <dbReference type="ARBA" id="ARBA00022777"/>
    </source>
</evidence>